<sequence length="116" mass="13235">MARIRQWTLHEIEQFRKLHPVDHPIEAEQAKVHRERAAFAELRRKAARRVRRCLNELTDPGEDLVAQRYEAIATRELRNAAAHRRRLAGLAGVELHPGNAPRDQAPRGQVGGAFPL</sequence>
<reference evidence="3" key="1">
    <citation type="submission" date="2018-12" db="EMBL/GenBank/DDBJ databases">
        <title>Complete genome sequence of an uncultured bacterium of the candidate phylum Bipolaricaulota.</title>
        <authorList>
            <person name="Kadnikov V.V."/>
            <person name="Mardanov A.V."/>
            <person name="Beletsky A.V."/>
            <person name="Frank Y.A."/>
            <person name="Karnachuk O.V."/>
            <person name="Ravin N.V."/>
        </authorList>
    </citation>
    <scope>NUCLEOTIDE SEQUENCE [LARGE SCALE GENOMIC DNA]</scope>
</reference>
<proteinExistence type="predicted"/>
<evidence type="ECO:0000313" key="3">
    <source>
        <dbReference type="Proteomes" id="UP000287233"/>
    </source>
</evidence>
<dbReference type="Proteomes" id="UP000287233">
    <property type="component" value="Chromosome"/>
</dbReference>
<accession>A0A410FWM3</accession>
<name>A0A410FWM3_BIPS1</name>
<dbReference type="EMBL" id="CP034928">
    <property type="protein sequence ID" value="QAA77382.1"/>
    <property type="molecule type" value="Genomic_DNA"/>
</dbReference>
<dbReference type="AlphaFoldDB" id="A0A410FWM3"/>
<evidence type="ECO:0000256" key="1">
    <source>
        <dbReference type="SAM" id="MobiDB-lite"/>
    </source>
</evidence>
<feature type="region of interest" description="Disordered" evidence="1">
    <location>
        <begin position="93"/>
        <end position="116"/>
    </location>
</feature>
<evidence type="ECO:0000313" key="2">
    <source>
        <dbReference type="EMBL" id="QAA77382.1"/>
    </source>
</evidence>
<organism evidence="2 3">
    <name type="scientific">Bipolaricaulis sibiricus</name>
    <dbReference type="NCBI Taxonomy" id="2501609"/>
    <lineage>
        <taxon>Bacteria</taxon>
        <taxon>Candidatus Bipolaricaulota</taxon>
        <taxon>Candidatus Bipolaricaulia</taxon>
        <taxon>Candidatus Bipolaricaulales</taxon>
        <taxon>Candidatus Bipolaricaulaceae</taxon>
        <taxon>Candidatus Bipolaricaulis</taxon>
    </lineage>
</organism>
<gene>
    <name evidence="2" type="ORF">BIP78_1618</name>
</gene>
<protein>
    <submittedName>
        <fullName evidence="2">Uncharacterized protein</fullName>
    </submittedName>
</protein>
<dbReference type="KEGG" id="bih:BIP78_1618"/>